<keyword evidence="2" id="KW-1185">Reference proteome</keyword>
<evidence type="ECO:0000313" key="2">
    <source>
        <dbReference type="Proteomes" id="UP000658131"/>
    </source>
</evidence>
<proteinExistence type="predicted"/>
<name>A0ABR7NEH9_9FIRM</name>
<sequence>MDDRTMMDTILSNVKGACDLMMHGTIESSTPQVHSAFDAGLQKCLCMQNEIYSKMSQKGWYPSTQVEQTKIDQARQKFSANG</sequence>
<comment type="caution">
    <text evidence="1">The sequence shown here is derived from an EMBL/GenBank/DDBJ whole genome shotgun (WGS) entry which is preliminary data.</text>
</comment>
<evidence type="ECO:0000313" key="1">
    <source>
        <dbReference type="EMBL" id="MBC8574808.1"/>
    </source>
</evidence>
<dbReference type="EMBL" id="JACRTB010000001">
    <property type="protein sequence ID" value="MBC8574808.1"/>
    <property type="molecule type" value="Genomic_DNA"/>
</dbReference>
<dbReference type="InterPro" id="IPR012347">
    <property type="entry name" value="Ferritin-like"/>
</dbReference>
<protein>
    <submittedName>
        <fullName evidence="1">Spore coat protein</fullName>
    </submittedName>
</protein>
<organism evidence="1 2">
    <name type="scientific">Yanshouia hominis</name>
    <dbReference type="NCBI Taxonomy" id="2763673"/>
    <lineage>
        <taxon>Bacteria</taxon>
        <taxon>Bacillati</taxon>
        <taxon>Bacillota</taxon>
        <taxon>Clostridia</taxon>
        <taxon>Eubacteriales</taxon>
        <taxon>Oscillospiraceae</taxon>
        <taxon>Yanshouia</taxon>
    </lineage>
</organism>
<dbReference type="RefSeq" id="WP_262398507.1">
    <property type="nucleotide sequence ID" value="NZ_JACRTB010000001.1"/>
</dbReference>
<keyword evidence="1" id="KW-0167">Capsid protein</keyword>
<gene>
    <name evidence="1" type="ORF">H8717_00065</name>
</gene>
<dbReference type="Proteomes" id="UP000658131">
    <property type="component" value="Unassembled WGS sequence"/>
</dbReference>
<keyword evidence="1" id="KW-0946">Virion</keyword>
<dbReference type="Gene3D" id="1.20.1260.10">
    <property type="match status" value="1"/>
</dbReference>
<dbReference type="InterPro" id="IPR012851">
    <property type="entry name" value="Spore_coat_CotF-like"/>
</dbReference>
<accession>A0ABR7NEH9</accession>
<reference evidence="1 2" key="1">
    <citation type="submission" date="2020-08" db="EMBL/GenBank/DDBJ databases">
        <title>Genome public.</title>
        <authorList>
            <person name="Liu C."/>
            <person name="Sun Q."/>
        </authorList>
    </citation>
    <scope>NUCLEOTIDE SEQUENCE [LARGE SCALE GENOMIC DNA]</scope>
    <source>
        <strain evidence="1 2">BX1</strain>
    </source>
</reference>
<dbReference type="Pfam" id="PF07875">
    <property type="entry name" value="Coat_F"/>
    <property type="match status" value="1"/>
</dbReference>